<evidence type="ECO:0000313" key="2">
    <source>
        <dbReference type="Proteomes" id="UP000625711"/>
    </source>
</evidence>
<evidence type="ECO:0000313" key="1">
    <source>
        <dbReference type="EMBL" id="KAF7268180.1"/>
    </source>
</evidence>
<name>A0A834HZS7_RHYFE</name>
<keyword evidence="2" id="KW-1185">Reference proteome</keyword>
<protein>
    <submittedName>
        <fullName evidence="1">Uncharacterized protein</fullName>
    </submittedName>
</protein>
<dbReference type="EMBL" id="JAACXV010014339">
    <property type="protein sequence ID" value="KAF7268180.1"/>
    <property type="molecule type" value="Genomic_DNA"/>
</dbReference>
<accession>A0A834HZS7</accession>
<proteinExistence type="predicted"/>
<sequence>MKDGGTPEEVVCHRYAFAITITRRKLTRHGGGSFFTPSDRPEMVIGEQTSHLTIFFGWVQELVAVTPLSDGYMARYRGQSIYF</sequence>
<comment type="caution">
    <text evidence="1">The sequence shown here is derived from an EMBL/GenBank/DDBJ whole genome shotgun (WGS) entry which is preliminary data.</text>
</comment>
<dbReference type="AlphaFoldDB" id="A0A834HZS7"/>
<reference evidence="1" key="1">
    <citation type="submission" date="2020-08" db="EMBL/GenBank/DDBJ databases">
        <title>Genome sequencing and assembly of the red palm weevil Rhynchophorus ferrugineus.</title>
        <authorList>
            <person name="Dias G.B."/>
            <person name="Bergman C.M."/>
            <person name="Manee M."/>
        </authorList>
    </citation>
    <scope>NUCLEOTIDE SEQUENCE</scope>
    <source>
        <strain evidence="1">AA-2017</strain>
        <tissue evidence="1">Whole larva</tissue>
    </source>
</reference>
<dbReference type="Proteomes" id="UP000625711">
    <property type="component" value="Unassembled WGS sequence"/>
</dbReference>
<organism evidence="1 2">
    <name type="scientific">Rhynchophorus ferrugineus</name>
    <name type="common">Red palm weevil</name>
    <name type="synonym">Curculio ferrugineus</name>
    <dbReference type="NCBI Taxonomy" id="354439"/>
    <lineage>
        <taxon>Eukaryota</taxon>
        <taxon>Metazoa</taxon>
        <taxon>Ecdysozoa</taxon>
        <taxon>Arthropoda</taxon>
        <taxon>Hexapoda</taxon>
        <taxon>Insecta</taxon>
        <taxon>Pterygota</taxon>
        <taxon>Neoptera</taxon>
        <taxon>Endopterygota</taxon>
        <taxon>Coleoptera</taxon>
        <taxon>Polyphaga</taxon>
        <taxon>Cucujiformia</taxon>
        <taxon>Curculionidae</taxon>
        <taxon>Dryophthorinae</taxon>
        <taxon>Rhynchophorus</taxon>
    </lineage>
</organism>
<gene>
    <name evidence="1" type="ORF">GWI33_018642</name>
</gene>